<feature type="domain" description="Carbohydrate kinase FGGY N-terminal" evidence="15">
    <location>
        <begin position="27"/>
        <end position="287"/>
    </location>
</feature>
<dbReference type="EMBL" id="AAZO01007239">
    <property type="status" value="NOT_ANNOTATED_CDS"/>
    <property type="molecule type" value="Genomic_DNA"/>
</dbReference>
<dbReference type="OMA" id="TFLTWNH"/>
<dbReference type="VEuPathDB" id="VectorBase:PHUM594290"/>
<organism>
    <name type="scientific">Pediculus humanus subsp. corporis</name>
    <name type="common">Body louse</name>
    <dbReference type="NCBI Taxonomy" id="121224"/>
    <lineage>
        <taxon>Eukaryota</taxon>
        <taxon>Metazoa</taxon>
        <taxon>Ecdysozoa</taxon>
        <taxon>Arthropoda</taxon>
        <taxon>Hexapoda</taxon>
        <taxon>Insecta</taxon>
        <taxon>Pterygota</taxon>
        <taxon>Neoptera</taxon>
        <taxon>Paraneoptera</taxon>
        <taxon>Psocodea</taxon>
        <taxon>Troctomorpha</taxon>
        <taxon>Phthiraptera</taxon>
        <taxon>Anoplura</taxon>
        <taxon>Pediculidae</taxon>
        <taxon>Pediculus</taxon>
    </lineage>
</organism>
<dbReference type="GO" id="GO:0005524">
    <property type="term" value="F:ATP binding"/>
    <property type="evidence" value="ECO:0007669"/>
    <property type="project" value="UniProtKB-KW"/>
</dbReference>
<dbReference type="KEGG" id="phu:Phum_PHUM594290"/>
<dbReference type="InterPro" id="IPR000577">
    <property type="entry name" value="Carb_kinase_FGGY"/>
</dbReference>
<evidence type="ECO:0000256" key="7">
    <source>
        <dbReference type="ARBA" id="ARBA00022741"/>
    </source>
</evidence>
<evidence type="ECO:0000256" key="11">
    <source>
        <dbReference type="ARBA" id="ARBA00033026"/>
    </source>
</evidence>
<dbReference type="GO" id="GO:0005739">
    <property type="term" value="C:mitochondrion"/>
    <property type="evidence" value="ECO:0007669"/>
    <property type="project" value="TreeGrafter"/>
</dbReference>
<dbReference type="InterPro" id="IPR018484">
    <property type="entry name" value="FGGY_N"/>
</dbReference>
<dbReference type="GO" id="GO:0019563">
    <property type="term" value="P:glycerol catabolic process"/>
    <property type="evidence" value="ECO:0007669"/>
    <property type="project" value="UniProtKB-UniPathway"/>
</dbReference>
<evidence type="ECO:0000256" key="9">
    <source>
        <dbReference type="ARBA" id="ARBA00022798"/>
    </source>
</evidence>
<evidence type="ECO:0000256" key="6">
    <source>
        <dbReference type="ARBA" id="ARBA00022679"/>
    </source>
</evidence>
<evidence type="ECO:0000256" key="3">
    <source>
        <dbReference type="ARBA" id="ARBA00009156"/>
    </source>
</evidence>
<dbReference type="InParanoid" id="E0W2J6"/>
<reference evidence="17" key="1">
    <citation type="submission" date="2007-04" db="EMBL/GenBank/DDBJ databases">
        <title>Annotation of Pediculus humanus corporis strain USDA.</title>
        <authorList>
            <person name="Kirkness E."/>
            <person name="Hannick L."/>
            <person name="Hass B."/>
            <person name="Bruggner R."/>
            <person name="Lawson D."/>
            <person name="Bidwell S."/>
            <person name="Joardar V."/>
            <person name="Caler E."/>
            <person name="Walenz B."/>
            <person name="Inman J."/>
            <person name="Schobel S."/>
            <person name="Galinsky K."/>
            <person name="Amedeo P."/>
            <person name="Strausberg R."/>
        </authorList>
    </citation>
    <scope>NUCLEOTIDE SEQUENCE</scope>
    <source>
        <strain evidence="17">USDA</strain>
    </source>
</reference>
<dbReference type="InterPro" id="IPR018483">
    <property type="entry name" value="Carb_kinase_FGGY_CS"/>
</dbReference>
<dbReference type="PROSITE" id="PS00445">
    <property type="entry name" value="FGGY_KINASES_2"/>
    <property type="match status" value="1"/>
</dbReference>
<evidence type="ECO:0000256" key="2">
    <source>
        <dbReference type="ARBA" id="ARBA00005190"/>
    </source>
</evidence>
<accession>E0W2J6</accession>
<keyword evidence="10" id="KW-0067">ATP-binding</keyword>
<evidence type="ECO:0000256" key="8">
    <source>
        <dbReference type="ARBA" id="ARBA00022777"/>
    </source>
</evidence>
<evidence type="ECO:0000256" key="13">
    <source>
        <dbReference type="ARBA" id="ARBA00047192"/>
    </source>
</evidence>
<dbReference type="PIRSF" id="PIRSF000538">
    <property type="entry name" value="GlpK"/>
    <property type="match status" value="1"/>
</dbReference>
<keyword evidence="8 14" id="KW-0418">Kinase</keyword>
<dbReference type="CDD" id="cd07793">
    <property type="entry name" value="ASKHA_NBD_FGGY_GK5-like"/>
    <property type="match status" value="1"/>
</dbReference>
<dbReference type="InterPro" id="IPR018485">
    <property type="entry name" value="FGGY_C"/>
</dbReference>
<comment type="function">
    <text evidence="12">Skin-specific kinase that plays a key role in glycerol metabolism, catalyzing its phosphorylation to produce sn-glycerol 3-phosphate. Involved in skin-specific regulation of sterol regulatory element-binding protein (SREBP) processing and lipid biosynthesis.</text>
</comment>
<keyword evidence="6 14" id="KW-0808">Transferase</keyword>
<dbReference type="Pfam" id="PF02782">
    <property type="entry name" value="FGGY_C"/>
    <property type="match status" value="1"/>
</dbReference>
<dbReference type="Gene3D" id="3.30.420.40">
    <property type="match status" value="2"/>
</dbReference>
<keyword evidence="9" id="KW-0319">Glycerol metabolism</keyword>
<evidence type="ECO:0000259" key="16">
    <source>
        <dbReference type="Pfam" id="PF02782"/>
    </source>
</evidence>
<sequence>MSPGAENTTREDRLIFFKEMTEDKFVAALDVGTTTLRCCIFNQKAQLCGSGIDQIELLYPEPGFVEIDPDKLWISVQRVIKLSLQDAGLTSNQITSLGLSVQRSSFTTWNKKTGTPYHNIIIWKDLRANKIVKELNKSFLMKGMRATSKILYAFTRRKRFLAGSQMKVMNTQVTARLLWVLENIPSLKKSIEKNEVHFGTLDTWLIYKLTGGEQHVTDVSNAACTGFFDPFTMDWADWAFYIFGLPRTILPKILDTAGNFGYTSSYLFGSPIPIRSCVADQSASLFGSCGFKRGDFKITLGTGSFVNINTGSEPHASITGLYPIVGWRINKETIYMAEGASNDTGTTIKWAQKIGIIKDPSESNDIANSVNDANGVCFIPSFSGIQAPVNDGLAAAGFIGLKPTTSKGHMMRAILESIVFRIHQLFEVVKKEIGLDFKLIRIDGGVSNNNFITQLIADLTQIPIERPSSTEISVLGAAYLAGLASGVWNSKEEISRLRTVDQIFIPRPNIREEYKEQIELWKSAISRFLNWYPDEY</sequence>
<dbReference type="eggNOG" id="KOG2517">
    <property type="taxonomic scope" value="Eukaryota"/>
</dbReference>
<protein>
    <recommendedName>
        <fullName evidence="13">Glycerol kinase 5</fullName>
        <ecNumber evidence="4">2.7.1.30</ecNumber>
    </recommendedName>
    <alternativeName>
        <fullName evidence="11">ATP:glycerol 3-phosphotransferase 5</fullName>
    </alternativeName>
</protein>
<dbReference type="RefSeq" id="XP_002432590.1">
    <property type="nucleotide sequence ID" value="XM_002432545.1"/>
</dbReference>
<dbReference type="OrthoDB" id="6278781at2759"/>
<evidence type="ECO:0000313" key="18">
    <source>
        <dbReference type="EnsemblMetazoa" id="PHUM594290-PA"/>
    </source>
</evidence>
<dbReference type="GO" id="GO:0046167">
    <property type="term" value="P:glycerol-3-phosphate biosynthetic process"/>
    <property type="evidence" value="ECO:0007669"/>
    <property type="project" value="TreeGrafter"/>
</dbReference>
<reference evidence="18" key="3">
    <citation type="submission" date="2020-05" db="UniProtKB">
        <authorList>
            <consortium name="EnsemblMetazoa"/>
        </authorList>
    </citation>
    <scope>IDENTIFICATION</scope>
    <source>
        <strain evidence="18">USDA</strain>
    </source>
</reference>
<dbReference type="PANTHER" id="PTHR10196:SF68">
    <property type="entry name" value="GLYCEROL KINASE 5-RELATED"/>
    <property type="match status" value="1"/>
</dbReference>
<name>E0W2J6_PEDHC</name>
<dbReference type="Proteomes" id="UP000009046">
    <property type="component" value="Unassembled WGS sequence"/>
</dbReference>
<evidence type="ECO:0000256" key="4">
    <source>
        <dbReference type="ARBA" id="ARBA00012099"/>
    </source>
</evidence>
<dbReference type="GO" id="GO:0004370">
    <property type="term" value="F:glycerol kinase activity"/>
    <property type="evidence" value="ECO:0007669"/>
    <property type="project" value="UniProtKB-EC"/>
</dbReference>
<dbReference type="FunCoup" id="E0W2J6">
    <property type="interactions" value="365"/>
</dbReference>
<dbReference type="FunFam" id="3.30.420.40:FF:000104">
    <property type="entry name" value="putative glycerol kinase 5"/>
    <property type="match status" value="1"/>
</dbReference>
<evidence type="ECO:0000256" key="1">
    <source>
        <dbReference type="ARBA" id="ARBA00004496"/>
    </source>
</evidence>
<keyword evidence="19" id="KW-1185">Reference proteome</keyword>
<proteinExistence type="inferred from homology"/>
<dbReference type="CTD" id="8232826"/>
<evidence type="ECO:0000313" key="17">
    <source>
        <dbReference type="EMBL" id="EEB19852.1"/>
    </source>
</evidence>
<evidence type="ECO:0000256" key="14">
    <source>
        <dbReference type="RuleBase" id="RU003733"/>
    </source>
</evidence>
<keyword evidence="5" id="KW-0963">Cytoplasm</keyword>
<dbReference type="SUPFAM" id="SSF53067">
    <property type="entry name" value="Actin-like ATPase domain"/>
    <property type="match status" value="2"/>
</dbReference>
<evidence type="ECO:0000313" key="19">
    <source>
        <dbReference type="Proteomes" id="UP000009046"/>
    </source>
</evidence>
<gene>
    <name evidence="18" type="primary">8232826</name>
    <name evidence="17" type="ORF">Phum_PHUM594290</name>
</gene>
<dbReference type="STRING" id="121224.E0W2J6"/>
<comment type="subcellular location">
    <subcellularLocation>
        <location evidence="1">Cytoplasm</location>
    </subcellularLocation>
</comment>
<evidence type="ECO:0000256" key="12">
    <source>
        <dbReference type="ARBA" id="ARBA00045165"/>
    </source>
</evidence>
<comment type="similarity">
    <text evidence="3 14">Belongs to the FGGY kinase family.</text>
</comment>
<dbReference type="EMBL" id="DS235878">
    <property type="protein sequence ID" value="EEB19852.1"/>
    <property type="molecule type" value="Genomic_DNA"/>
</dbReference>
<feature type="domain" description="Carbohydrate kinase FGGY C-terminal" evidence="16">
    <location>
        <begin position="297"/>
        <end position="484"/>
    </location>
</feature>
<evidence type="ECO:0000256" key="5">
    <source>
        <dbReference type="ARBA" id="ARBA00022490"/>
    </source>
</evidence>
<comment type="pathway">
    <text evidence="2">Polyol metabolism; glycerol degradation via glycerol kinase pathway; sn-glycerol 3-phosphate from glycerol: step 1/1.</text>
</comment>
<dbReference type="FunFam" id="3.30.420.40:FF:000102">
    <property type="entry name" value="Putative glycerol kinase 5"/>
    <property type="match status" value="1"/>
</dbReference>
<reference evidence="17" key="2">
    <citation type="submission" date="2007-04" db="EMBL/GenBank/DDBJ databases">
        <title>The genome of the human body louse.</title>
        <authorList>
            <consortium name="The Human Body Louse Genome Consortium"/>
            <person name="Kirkness E."/>
            <person name="Walenz B."/>
            <person name="Hass B."/>
            <person name="Bruggner R."/>
            <person name="Strausberg R."/>
        </authorList>
    </citation>
    <scope>NUCLEOTIDE SEQUENCE</scope>
    <source>
        <strain evidence="17">USDA</strain>
    </source>
</reference>
<dbReference type="AlphaFoldDB" id="E0W2J6"/>
<evidence type="ECO:0000256" key="10">
    <source>
        <dbReference type="ARBA" id="ARBA00022840"/>
    </source>
</evidence>
<dbReference type="InterPro" id="IPR043129">
    <property type="entry name" value="ATPase_NBD"/>
</dbReference>
<dbReference type="HOGENOM" id="CLU_009281_2_3_1"/>
<dbReference type="UniPathway" id="UPA00618">
    <property type="reaction ID" value="UER00672"/>
</dbReference>
<evidence type="ECO:0000259" key="15">
    <source>
        <dbReference type="Pfam" id="PF00370"/>
    </source>
</evidence>
<dbReference type="EC" id="2.7.1.30" evidence="4"/>
<dbReference type="GO" id="GO:0006641">
    <property type="term" value="P:triglyceride metabolic process"/>
    <property type="evidence" value="ECO:0007669"/>
    <property type="project" value="TreeGrafter"/>
</dbReference>
<dbReference type="Pfam" id="PF00370">
    <property type="entry name" value="FGGY_N"/>
    <property type="match status" value="1"/>
</dbReference>
<dbReference type="PANTHER" id="PTHR10196">
    <property type="entry name" value="SUGAR KINASE"/>
    <property type="match status" value="1"/>
</dbReference>
<dbReference type="InterPro" id="IPR037444">
    <property type="entry name" value="GK5"/>
</dbReference>
<dbReference type="EnsemblMetazoa" id="PHUM594290-RA">
    <property type="protein sequence ID" value="PHUM594290-PA"/>
    <property type="gene ID" value="PHUM594290"/>
</dbReference>
<dbReference type="GeneID" id="8232826"/>
<keyword evidence="7" id="KW-0547">Nucleotide-binding</keyword>